<feature type="domain" description="DUF559" evidence="2">
    <location>
        <begin position="7"/>
        <end position="43"/>
    </location>
</feature>
<dbReference type="Pfam" id="PF04480">
    <property type="entry name" value="DUF559"/>
    <property type="match status" value="1"/>
</dbReference>
<feature type="region of interest" description="Disordered" evidence="1">
    <location>
        <begin position="1"/>
        <end position="20"/>
    </location>
</feature>
<gene>
    <name evidence="3" type="ORF">CLG94_01055</name>
</gene>
<comment type="caution">
    <text evidence="3">The sequence shown here is derived from an EMBL/GenBank/DDBJ whole genome shotgun (WGS) entry which is preliminary data.</text>
</comment>
<dbReference type="RefSeq" id="WP_107561055.1">
    <property type="nucleotide sequence ID" value="NZ_NVQC01000008.1"/>
</dbReference>
<keyword evidence="4" id="KW-1185">Reference proteome</keyword>
<dbReference type="AlphaFoldDB" id="A0A2T4U1B3"/>
<evidence type="ECO:0000313" key="3">
    <source>
        <dbReference type="EMBL" id="PTL37150.1"/>
    </source>
</evidence>
<proteinExistence type="predicted"/>
<evidence type="ECO:0000259" key="2">
    <source>
        <dbReference type="Pfam" id="PF04480"/>
    </source>
</evidence>
<reference evidence="4" key="2">
    <citation type="journal article" date="2018" name="Environ. Microbiol.">
        <title>Bloom of a denitrifying methanotroph, 'Candidatus Methylomirabilis limnetica', in a deep stratified lake.</title>
        <authorList>
            <person name="Graf J.S."/>
            <person name="Mayr M.J."/>
            <person name="Marchant H.K."/>
            <person name="Tienken D."/>
            <person name="Hach P.F."/>
            <person name="Brand A."/>
            <person name="Schubert C.J."/>
            <person name="Kuypers M.M."/>
            <person name="Milucka J."/>
        </authorList>
    </citation>
    <scope>NUCLEOTIDE SEQUENCE [LARGE SCALE GENOMIC DNA]</scope>
    <source>
        <strain evidence="4">Zug</strain>
    </source>
</reference>
<dbReference type="EMBL" id="NVQC01000008">
    <property type="protein sequence ID" value="PTL37150.1"/>
    <property type="molecule type" value="Genomic_DNA"/>
</dbReference>
<protein>
    <recommendedName>
        <fullName evidence="2">DUF559 domain-containing protein</fullName>
    </recommendedName>
</protein>
<accession>A0A2T4U1B3</accession>
<dbReference type="Proteomes" id="UP000241436">
    <property type="component" value="Unassembled WGS sequence"/>
</dbReference>
<sequence length="74" mass="8225">MGGVGRKARTPRKRPTDTESALWRQLRLRRIEGRKFHRQHPIGPLGLRASGTEWFSSGITPPTLILPLKGGGDP</sequence>
<evidence type="ECO:0000256" key="1">
    <source>
        <dbReference type="SAM" id="MobiDB-lite"/>
    </source>
</evidence>
<name>A0A2T4U1B3_9BACT</name>
<dbReference type="OrthoDB" id="9798754at2"/>
<feature type="compositionally biased region" description="Basic residues" evidence="1">
    <location>
        <begin position="1"/>
        <end position="13"/>
    </location>
</feature>
<evidence type="ECO:0000313" key="4">
    <source>
        <dbReference type="Proteomes" id="UP000241436"/>
    </source>
</evidence>
<reference evidence="3 4" key="1">
    <citation type="submission" date="2017-09" db="EMBL/GenBank/DDBJ databases">
        <title>Bloom of a denitrifying methanotroph, Candidatus Methylomirabilis limnetica, in a deep stratified lake.</title>
        <authorList>
            <person name="Graf J.S."/>
            <person name="Marchant H.K."/>
            <person name="Tienken D."/>
            <person name="Hach P.F."/>
            <person name="Brand A."/>
            <person name="Schubert C.J."/>
            <person name="Kuypers M.M."/>
            <person name="Milucka J."/>
        </authorList>
    </citation>
    <scope>NUCLEOTIDE SEQUENCE [LARGE SCALE GENOMIC DNA]</scope>
    <source>
        <strain evidence="3 4">Zug</strain>
    </source>
</reference>
<dbReference type="InterPro" id="IPR007569">
    <property type="entry name" value="DUF559"/>
</dbReference>
<organism evidence="3 4">
    <name type="scientific">Candidatus Methylomirabilis limnetica</name>
    <dbReference type="NCBI Taxonomy" id="2033718"/>
    <lineage>
        <taxon>Bacteria</taxon>
        <taxon>Candidatus Methylomirabilota</taxon>
        <taxon>Candidatus Methylomirabilia</taxon>
        <taxon>Candidatus Methylomirabilales</taxon>
        <taxon>Candidatus Methylomirabilaceae</taxon>
        <taxon>Candidatus Methylomirabilis</taxon>
    </lineage>
</organism>